<comment type="caution">
    <text evidence="1">The sequence shown here is derived from an EMBL/GenBank/DDBJ whole genome shotgun (WGS) entry which is preliminary data.</text>
</comment>
<dbReference type="RefSeq" id="WP_010760077.1">
    <property type="nucleotide sequence ID" value="NZ_ASWD01000003.1"/>
</dbReference>
<proteinExistence type="predicted"/>
<gene>
    <name evidence="1" type="ORF">UAU_05154</name>
</gene>
<evidence type="ECO:0000313" key="2">
    <source>
        <dbReference type="Proteomes" id="UP000013782"/>
    </source>
</evidence>
<reference evidence="1 2" key="1">
    <citation type="submission" date="2013-02" db="EMBL/GenBank/DDBJ databases">
        <title>The Genome Sequence of Enterococcus pallens BAA-351.</title>
        <authorList>
            <consortium name="The Broad Institute Genome Sequencing Platform"/>
            <consortium name="The Broad Institute Genome Sequencing Center for Infectious Disease"/>
            <person name="Earl A.M."/>
            <person name="Gilmore M.S."/>
            <person name="Lebreton F."/>
            <person name="Walker B."/>
            <person name="Young S.K."/>
            <person name="Zeng Q."/>
            <person name="Gargeya S."/>
            <person name="Fitzgerald M."/>
            <person name="Haas B."/>
            <person name="Abouelleil A."/>
            <person name="Alvarado L."/>
            <person name="Arachchi H.M."/>
            <person name="Berlin A.M."/>
            <person name="Chapman S.B."/>
            <person name="Dewar J."/>
            <person name="Goldberg J."/>
            <person name="Griggs A."/>
            <person name="Gujja S."/>
            <person name="Hansen M."/>
            <person name="Howarth C."/>
            <person name="Imamovic A."/>
            <person name="Larimer J."/>
            <person name="McCowan C."/>
            <person name="Murphy C."/>
            <person name="Neiman D."/>
            <person name="Pearson M."/>
            <person name="Priest M."/>
            <person name="Roberts A."/>
            <person name="Saif S."/>
            <person name="Shea T."/>
            <person name="Sisk P."/>
            <person name="Sykes S."/>
            <person name="Wortman J."/>
            <person name="Nusbaum C."/>
            <person name="Birren B."/>
        </authorList>
    </citation>
    <scope>NUCLEOTIDE SEQUENCE [LARGE SCALE GENOMIC DNA]</scope>
    <source>
        <strain evidence="1 2">ATCC BAA-351</strain>
    </source>
</reference>
<sequence>MLALKSKNGNGIAIPIEEFDKIQKKNLQKVKYEKKQIAELSKISTFYPEVRYQNVARVNEDDSMDIIVDSGVSNEIHTGFLPKRFYKALRVKKEKSLLSSKWNFIEIVQISEKEIISQFNQTVPIKEIEQILEAITKKGVKYFG</sequence>
<organism evidence="1 2">
    <name type="scientific">Enterococcus pallens ATCC BAA-351</name>
    <dbReference type="NCBI Taxonomy" id="1158607"/>
    <lineage>
        <taxon>Bacteria</taxon>
        <taxon>Bacillati</taxon>
        <taxon>Bacillota</taxon>
        <taxon>Bacilli</taxon>
        <taxon>Lactobacillales</taxon>
        <taxon>Enterococcaceae</taxon>
        <taxon>Enterococcus</taxon>
    </lineage>
</organism>
<name>R2SEV0_9ENTE</name>
<evidence type="ECO:0000313" key="1">
    <source>
        <dbReference type="EMBL" id="EOH86709.1"/>
    </source>
</evidence>
<protein>
    <submittedName>
        <fullName evidence="1">Uncharacterized protein</fullName>
    </submittedName>
</protein>
<dbReference type="PATRIC" id="fig|1158607.3.peg.5134"/>
<accession>R2SEV0</accession>
<dbReference type="Proteomes" id="UP000013782">
    <property type="component" value="Unassembled WGS sequence"/>
</dbReference>
<keyword evidence="2" id="KW-1185">Reference proteome</keyword>
<dbReference type="EMBL" id="AJAQ01000050">
    <property type="protein sequence ID" value="EOH86709.1"/>
    <property type="molecule type" value="Genomic_DNA"/>
</dbReference>
<dbReference type="AlphaFoldDB" id="R2SEV0"/>
<dbReference type="HOGENOM" id="CLU_1793501_0_0_9"/>
<dbReference type="STRING" id="160454.RV10_GL003661"/>